<feature type="transmembrane region" description="Helical" evidence="7">
    <location>
        <begin position="102"/>
        <end position="127"/>
    </location>
</feature>
<dbReference type="InterPro" id="IPR049326">
    <property type="entry name" value="Rhodopsin_dom_fungi"/>
</dbReference>
<evidence type="ECO:0000256" key="4">
    <source>
        <dbReference type="ARBA" id="ARBA00023136"/>
    </source>
</evidence>
<dbReference type="Proteomes" id="UP001301769">
    <property type="component" value="Unassembled WGS sequence"/>
</dbReference>
<feature type="compositionally biased region" description="Basic and acidic residues" evidence="6">
    <location>
        <begin position="388"/>
        <end position="397"/>
    </location>
</feature>
<gene>
    <name evidence="9" type="ORF">QBC37DRAFT_78248</name>
</gene>
<dbReference type="PANTHER" id="PTHR33048">
    <property type="entry name" value="PTH11-LIKE INTEGRAL MEMBRANE PROTEIN (AFU_ORTHOLOGUE AFUA_5G11245)"/>
    <property type="match status" value="1"/>
</dbReference>
<dbReference type="AlphaFoldDB" id="A0AAN6YD87"/>
<evidence type="ECO:0000313" key="9">
    <source>
        <dbReference type="EMBL" id="KAK4216944.1"/>
    </source>
</evidence>
<proteinExistence type="inferred from homology"/>
<dbReference type="InterPro" id="IPR052337">
    <property type="entry name" value="SAT4-like"/>
</dbReference>
<dbReference type="GO" id="GO:0016020">
    <property type="term" value="C:membrane"/>
    <property type="evidence" value="ECO:0007669"/>
    <property type="project" value="UniProtKB-SubCell"/>
</dbReference>
<feature type="transmembrane region" description="Helical" evidence="7">
    <location>
        <begin position="68"/>
        <end position="90"/>
    </location>
</feature>
<evidence type="ECO:0000256" key="7">
    <source>
        <dbReference type="SAM" id="Phobius"/>
    </source>
</evidence>
<evidence type="ECO:0000256" key="2">
    <source>
        <dbReference type="ARBA" id="ARBA00022692"/>
    </source>
</evidence>
<organism evidence="9 10">
    <name type="scientific">Rhypophila decipiens</name>
    <dbReference type="NCBI Taxonomy" id="261697"/>
    <lineage>
        <taxon>Eukaryota</taxon>
        <taxon>Fungi</taxon>
        <taxon>Dikarya</taxon>
        <taxon>Ascomycota</taxon>
        <taxon>Pezizomycotina</taxon>
        <taxon>Sordariomycetes</taxon>
        <taxon>Sordariomycetidae</taxon>
        <taxon>Sordariales</taxon>
        <taxon>Naviculisporaceae</taxon>
        <taxon>Rhypophila</taxon>
    </lineage>
</organism>
<dbReference type="PANTHER" id="PTHR33048:SF47">
    <property type="entry name" value="INTEGRAL MEMBRANE PROTEIN-RELATED"/>
    <property type="match status" value="1"/>
</dbReference>
<reference evidence="9" key="1">
    <citation type="journal article" date="2023" name="Mol. Phylogenet. Evol.">
        <title>Genome-scale phylogeny and comparative genomics of the fungal order Sordariales.</title>
        <authorList>
            <person name="Hensen N."/>
            <person name="Bonometti L."/>
            <person name="Westerberg I."/>
            <person name="Brannstrom I.O."/>
            <person name="Guillou S."/>
            <person name="Cros-Aarteil S."/>
            <person name="Calhoun S."/>
            <person name="Haridas S."/>
            <person name="Kuo A."/>
            <person name="Mondo S."/>
            <person name="Pangilinan J."/>
            <person name="Riley R."/>
            <person name="LaButti K."/>
            <person name="Andreopoulos B."/>
            <person name="Lipzen A."/>
            <person name="Chen C."/>
            <person name="Yan M."/>
            <person name="Daum C."/>
            <person name="Ng V."/>
            <person name="Clum A."/>
            <person name="Steindorff A."/>
            <person name="Ohm R.A."/>
            <person name="Martin F."/>
            <person name="Silar P."/>
            <person name="Natvig D.O."/>
            <person name="Lalanne C."/>
            <person name="Gautier V."/>
            <person name="Ament-Velasquez S.L."/>
            <person name="Kruys A."/>
            <person name="Hutchinson M.I."/>
            <person name="Powell A.J."/>
            <person name="Barry K."/>
            <person name="Miller A.N."/>
            <person name="Grigoriev I.V."/>
            <person name="Debuchy R."/>
            <person name="Gladieux P."/>
            <person name="Hiltunen Thoren M."/>
            <person name="Johannesson H."/>
        </authorList>
    </citation>
    <scope>NUCLEOTIDE SEQUENCE</scope>
    <source>
        <strain evidence="9">PSN293</strain>
    </source>
</reference>
<protein>
    <recommendedName>
        <fullName evidence="8">Rhodopsin domain-containing protein</fullName>
    </recommendedName>
</protein>
<comment type="similarity">
    <text evidence="5">Belongs to the SAT4 family.</text>
</comment>
<feature type="transmembrane region" description="Helical" evidence="7">
    <location>
        <begin position="36"/>
        <end position="56"/>
    </location>
</feature>
<evidence type="ECO:0000259" key="8">
    <source>
        <dbReference type="Pfam" id="PF20684"/>
    </source>
</evidence>
<feature type="transmembrane region" description="Helical" evidence="7">
    <location>
        <begin position="256"/>
        <end position="280"/>
    </location>
</feature>
<feature type="region of interest" description="Disordered" evidence="6">
    <location>
        <begin position="385"/>
        <end position="426"/>
    </location>
</feature>
<dbReference type="EMBL" id="MU858064">
    <property type="protein sequence ID" value="KAK4216944.1"/>
    <property type="molecule type" value="Genomic_DNA"/>
</dbReference>
<evidence type="ECO:0000256" key="5">
    <source>
        <dbReference type="ARBA" id="ARBA00038359"/>
    </source>
</evidence>
<keyword evidence="3 7" id="KW-1133">Transmembrane helix</keyword>
<feature type="transmembrane region" description="Helical" evidence="7">
    <location>
        <begin position="139"/>
        <end position="164"/>
    </location>
</feature>
<keyword evidence="4 7" id="KW-0472">Membrane</keyword>
<evidence type="ECO:0000256" key="3">
    <source>
        <dbReference type="ARBA" id="ARBA00022989"/>
    </source>
</evidence>
<name>A0AAN6YD87_9PEZI</name>
<comment type="subcellular location">
    <subcellularLocation>
        <location evidence="1">Membrane</location>
        <topology evidence="1">Multi-pass membrane protein</topology>
    </subcellularLocation>
</comment>
<comment type="caution">
    <text evidence="9">The sequence shown here is derived from an EMBL/GenBank/DDBJ whole genome shotgun (WGS) entry which is preliminary data.</text>
</comment>
<evidence type="ECO:0000256" key="1">
    <source>
        <dbReference type="ARBA" id="ARBA00004141"/>
    </source>
</evidence>
<reference evidence="9" key="2">
    <citation type="submission" date="2023-05" db="EMBL/GenBank/DDBJ databases">
        <authorList>
            <consortium name="Lawrence Berkeley National Laboratory"/>
            <person name="Steindorff A."/>
            <person name="Hensen N."/>
            <person name="Bonometti L."/>
            <person name="Westerberg I."/>
            <person name="Brannstrom I.O."/>
            <person name="Guillou S."/>
            <person name="Cros-Aarteil S."/>
            <person name="Calhoun S."/>
            <person name="Haridas S."/>
            <person name="Kuo A."/>
            <person name="Mondo S."/>
            <person name="Pangilinan J."/>
            <person name="Riley R."/>
            <person name="Labutti K."/>
            <person name="Andreopoulos B."/>
            <person name="Lipzen A."/>
            <person name="Chen C."/>
            <person name="Yanf M."/>
            <person name="Daum C."/>
            <person name="Ng V."/>
            <person name="Clum A."/>
            <person name="Ohm R."/>
            <person name="Martin F."/>
            <person name="Silar P."/>
            <person name="Natvig D."/>
            <person name="Lalanne C."/>
            <person name="Gautier V."/>
            <person name="Ament-Velasquez S.L."/>
            <person name="Kruys A."/>
            <person name="Hutchinson M.I."/>
            <person name="Powell A.J."/>
            <person name="Barry K."/>
            <person name="Miller A.N."/>
            <person name="Grigoriev I.V."/>
            <person name="Debuchy R."/>
            <person name="Gladieux P."/>
            <person name="Thoren M.H."/>
            <person name="Johannesson H."/>
        </authorList>
    </citation>
    <scope>NUCLEOTIDE SEQUENCE</scope>
    <source>
        <strain evidence="9">PSN293</strain>
    </source>
</reference>
<accession>A0AAN6YD87</accession>
<dbReference type="Pfam" id="PF20684">
    <property type="entry name" value="Fung_rhodopsin"/>
    <property type="match status" value="1"/>
</dbReference>
<keyword evidence="2 7" id="KW-0812">Transmembrane</keyword>
<feature type="domain" description="Rhodopsin" evidence="8">
    <location>
        <begin position="63"/>
        <end position="279"/>
    </location>
</feature>
<keyword evidence="10" id="KW-1185">Reference proteome</keyword>
<evidence type="ECO:0000256" key="6">
    <source>
        <dbReference type="SAM" id="MobiDB-lite"/>
    </source>
</evidence>
<sequence>MYLSNIQPRDSPPALPPGLPALPDGVLPESMDPSPYIPTVVGVTVMMMFLAIMLTVGRTYANWRMLRWSDYLNIIALSLSLGQGALMFVLANLAYTTHQWDIAITFIQGFVFTVGIGISKASILLLLREIFTLGRPMKIAVWFGLGLDIIFYTMTIPFSVYYNTPRPGETWNDLIMSGRPGQGVWWGVAQAILVLVLDLYIFILPLPILSGLNMSTKRKVKLLIVFSTGLVGIATNIVSIVFRFKLMNFFDQTWKLAILLICCVVEANVSIMISSFPGFFRFMRVHLAHWRPVQLFLSKLSSAATSKSKTPSASHNLKDMKPKASGGVVHISDDPFLLRGSPGASRENAHLTLKHKYTTLNDTWVMKSQIISSVADGDTISPGITKTVDVEQQRDRSVSTPVAEEESGRDSDESPLAKPQPSWSRR</sequence>
<evidence type="ECO:0000313" key="10">
    <source>
        <dbReference type="Proteomes" id="UP001301769"/>
    </source>
</evidence>
<feature type="transmembrane region" description="Helical" evidence="7">
    <location>
        <begin position="184"/>
        <end position="210"/>
    </location>
</feature>
<feature type="transmembrane region" description="Helical" evidence="7">
    <location>
        <begin position="222"/>
        <end position="244"/>
    </location>
</feature>